<dbReference type="Gene3D" id="3.80.10.10">
    <property type="entry name" value="Ribonuclease Inhibitor"/>
    <property type="match status" value="1"/>
</dbReference>
<dbReference type="Pfam" id="PF23559">
    <property type="entry name" value="WHD_DRP"/>
    <property type="match status" value="1"/>
</dbReference>
<evidence type="ECO:0000259" key="3">
    <source>
        <dbReference type="Pfam" id="PF00931"/>
    </source>
</evidence>
<dbReference type="OrthoDB" id="634627at2759"/>
<dbReference type="SUPFAM" id="SSF52540">
    <property type="entry name" value="P-loop containing nucleoside triphosphate hydrolases"/>
    <property type="match status" value="1"/>
</dbReference>
<feature type="domain" description="Disease resistance R13L4/SHOC-2-like LRR" evidence="5">
    <location>
        <begin position="312"/>
        <end position="670"/>
    </location>
</feature>
<dbReference type="InterPro" id="IPR042197">
    <property type="entry name" value="Apaf_helical"/>
</dbReference>
<dbReference type="Pfam" id="PF23598">
    <property type="entry name" value="LRR_14"/>
    <property type="match status" value="1"/>
</dbReference>
<gene>
    <name evidence="6" type="ORF">HU200_062831</name>
</gene>
<sequence>MKKVLNAVIYDLSKQTNKETLDERQLIDEIKVFLLEKRYLVVIDDIWGIPDWEIIRCALPDNSVGYRIITTTRIFSVAEQIGGAYKLKPLCPLNSKRLFNERIFGNENCPYEQLHEVSDKILKKCAGVPLAIITLDSLLARKGRNKMEWYDVYNSVGTGLENSLDVSTTRKVLSLSYYDLPSHLRTCLLYLSMFPEDYKIRKNRLIFMWIAEGFIQCGKQESLFDVGESYFNELINRSMIQPVDDIYCGYISENYRVHDMVLDHLSSLSSEEKFVAILNYVDHFPPPKVRRLSLQCCKEVHAHSQDSMNMQQVRSVVAFQSASHLMPALPSFRVLRVLDLQDCHLSRGCDLKHIGNLFHLRYLGLNDTDTYLLPEEIGSLQSLQTLDISNSRILSLPLVVYQLRRLICLRLNMILRTVPNGIGSLTSLEELWELHIDNSTNIIEELGHLTELRELYMIYNTKHDDTLVKSLLCKLQKIKNLSVCLETGDCNLDGWVAPSHIRKLRLVGGCWFSMLPDWMNPTHLANLSALSICIREIQQKDLDILGKLPNLRSLYLNVDHENLGIGLGRVVSIGACSFPSLKECSLWGFSGVVVFQQGGMPLLTCLRVQLLMQEAEQITDTFTVVKFDHGYLPSLQEFYIDIRSRGIRVRADEVFAVMKPVVELHPNRPFLEWWLLIPPRCSPEDVTAGED</sequence>
<keyword evidence="7" id="KW-1185">Reference proteome</keyword>
<dbReference type="InterPro" id="IPR027417">
    <property type="entry name" value="P-loop_NTPase"/>
</dbReference>
<dbReference type="InterPro" id="IPR044974">
    <property type="entry name" value="Disease_R_plants"/>
</dbReference>
<dbReference type="GO" id="GO:0042742">
    <property type="term" value="P:defense response to bacterium"/>
    <property type="evidence" value="ECO:0007669"/>
    <property type="project" value="UniProtKB-ARBA"/>
</dbReference>
<dbReference type="GO" id="GO:0009626">
    <property type="term" value="P:plant-type hypersensitive response"/>
    <property type="evidence" value="ECO:0007669"/>
    <property type="project" value="UniProtKB-ARBA"/>
</dbReference>
<dbReference type="InterPro" id="IPR058922">
    <property type="entry name" value="WHD_DRP"/>
</dbReference>
<dbReference type="Pfam" id="PF00931">
    <property type="entry name" value="NB-ARC"/>
    <property type="match status" value="1"/>
</dbReference>
<dbReference type="InterPro" id="IPR032675">
    <property type="entry name" value="LRR_dom_sf"/>
</dbReference>
<accession>A0A835A6V3</accession>
<keyword evidence="1" id="KW-0677">Repeat</keyword>
<name>A0A835A6V3_9POAL</name>
<evidence type="ECO:0000256" key="2">
    <source>
        <dbReference type="ARBA" id="ARBA00022821"/>
    </source>
</evidence>
<feature type="domain" description="Disease resistance protein winged helix" evidence="4">
    <location>
        <begin position="193"/>
        <end position="263"/>
    </location>
</feature>
<protein>
    <recommendedName>
        <fullName evidence="8">NB-ARC domain-containing protein</fullName>
    </recommendedName>
</protein>
<evidence type="ECO:0000313" key="7">
    <source>
        <dbReference type="Proteomes" id="UP000636709"/>
    </source>
</evidence>
<evidence type="ECO:0000259" key="4">
    <source>
        <dbReference type="Pfam" id="PF23559"/>
    </source>
</evidence>
<reference evidence="6" key="1">
    <citation type="submission" date="2020-07" db="EMBL/GenBank/DDBJ databases">
        <title>Genome sequence and genetic diversity analysis of an under-domesticated orphan crop, white fonio (Digitaria exilis).</title>
        <authorList>
            <person name="Bennetzen J.L."/>
            <person name="Chen S."/>
            <person name="Ma X."/>
            <person name="Wang X."/>
            <person name="Yssel A.E.J."/>
            <person name="Chaluvadi S.R."/>
            <person name="Johnson M."/>
            <person name="Gangashetty P."/>
            <person name="Hamidou F."/>
            <person name="Sanogo M.D."/>
            <person name="Zwaenepoel A."/>
            <person name="Wallace J."/>
            <person name="Van De Peer Y."/>
            <person name="Van Deynze A."/>
        </authorList>
    </citation>
    <scope>NUCLEOTIDE SEQUENCE</scope>
    <source>
        <tissue evidence="6">Leaves</tissue>
    </source>
</reference>
<evidence type="ECO:0000256" key="1">
    <source>
        <dbReference type="ARBA" id="ARBA00022737"/>
    </source>
</evidence>
<dbReference type="Proteomes" id="UP000636709">
    <property type="component" value="Unassembled WGS sequence"/>
</dbReference>
<dbReference type="InterPro" id="IPR055414">
    <property type="entry name" value="LRR_R13L4/SHOC2-like"/>
</dbReference>
<dbReference type="PRINTS" id="PR00364">
    <property type="entry name" value="DISEASERSIST"/>
</dbReference>
<keyword evidence="2" id="KW-0611">Plant defense</keyword>
<dbReference type="AlphaFoldDB" id="A0A835A6V3"/>
<dbReference type="GO" id="GO:0043531">
    <property type="term" value="F:ADP binding"/>
    <property type="evidence" value="ECO:0007669"/>
    <property type="project" value="InterPro"/>
</dbReference>
<organism evidence="6 7">
    <name type="scientific">Digitaria exilis</name>
    <dbReference type="NCBI Taxonomy" id="1010633"/>
    <lineage>
        <taxon>Eukaryota</taxon>
        <taxon>Viridiplantae</taxon>
        <taxon>Streptophyta</taxon>
        <taxon>Embryophyta</taxon>
        <taxon>Tracheophyta</taxon>
        <taxon>Spermatophyta</taxon>
        <taxon>Magnoliopsida</taxon>
        <taxon>Liliopsida</taxon>
        <taxon>Poales</taxon>
        <taxon>Poaceae</taxon>
        <taxon>PACMAD clade</taxon>
        <taxon>Panicoideae</taxon>
        <taxon>Panicodae</taxon>
        <taxon>Paniceae</taxon>
        <taxon>Anthephorinae</taxon>
        <taxon>Digitaria</taxon>
    </lineage>
</organism>
<dbReference type="Gene3D" id="1.10.8.430">
    <property type="entry name" value="Helical domain of apoptotic protease-activating factors"/>
    <property type="match status" value="1"/>
</dbReference>
<evidence type="ECO:0000313" key="6">
    <source>
        <dbReference type="EMBL" id="KAF8652343.1"/>
    </source>
</evidence>
<dbReference type="InterPro" id="IPR036388">
    <property type="entry name" value="WH-like_DNA-bd_sf"/>
</dbReference>
<dbReference type="PANTHER" id="PTHR23155">
    <property type="entry name" value="DISEASE RESISTANCE PROTEIN RP"/>
    <property type="match status" value="1"/>
</dbReference>
<proteinExistence type="predicted"/>
<dbReference type="Gene3D" id="3.40.50.300">
    <property type="entry name" value="P-loop containing nucleotide triphosphate hydrolases"/>
    <property type="match status" value="1"/>
</dbReference>
<feature type="domain" description="NB-ARC" evidence="3">
    <location>
        <begin position="2"/>
        <end position="97"/>
    </location>
</feature>
<dbReference type="EMBL" id="JACEFO010002661">
    <property type="protein sequence ID" value="KAF8652343.1"/>
    <property type="molecule type" value="Genomic_DNA"/>
</dbReference>
<dbReference type="SUPFAM" id="SSF52058">
    <property type="entry name" value="L domain-like"/>
    <property type="match status" value="1"/>
</dbReference>
<dbReference type="FunFam" id="1.10.10.10:FF:000322">
    <property type="entry name" value="Probable disease resistance protein At1g63360"/>
    <property type="match status" value="1"/>
</dbReference>
<dbReference type="GO" id="GO:0002758">
    <property type="term" value="P:innate immune response-activating signaling pathway"/>
    <property type="evidence" value="ECO:0007669"/>
    <property type="project" value="UniProtKB-ARBA"/>
</dbReference>
<dbReference type="Gene3D" id="1.10.10.10">
    <property type="entry name" value="Winged helix-like DNA-binding domain superfamily/Winged helix DNA-binding domain"/>
    <property type="match status" value="1"/>
</dbReference>
<dbReference type="InterPro" id="IPR002182">
    <property type="entry name" value="NB-ARC"/>
</dbReference>
<dbReference type="PANTHER" id="PTHR23155:SF1116">
    <property type="entry name" value="OS12G0273300 PROTEIN"/>
    <property type="match status" value="1"/>
</dbReference>
<comment type="caution">
    <text evidence="6">The sequence shown here is derived from an EMBL/GenBank/DDBJ whole genome shotgun (WGS) entry which is preliminary data.</text>
</comment>
<evidence type="ECO:0008006" key="8">
    <source>
        <dbReference type="Google" id="ProtNLM"/>
    </source>
</evidence>
<evidence type="ECO:0000259" key="5">
    <source>
        <dbReference type="Pfam" id="PF23598"/>
    </source>
</evidence>